<feature type="region of interest" description="Disordered" evidence="1">
    <location>
        <begin position="172"/>
        <end position="218"/>
    </location>
</feature>
<reference evidence="2" key="1">
    <citation type="submission" date="2020-11" db="EMBL/GenBank/DDBJ databases">
        <title>Adaptations for nitrogen fixation in a non-lichenized fungal sporocarp promotes dispersal by wood-feeding termites.</title>
        <authorList>
            <consortium name="DOE Joint Genome Institute"/>
            <person name="Koch R.A."/>
            <person name="Yoon G."/>
            <person name="Arayal U."/>
            <person name="Lail K."/>
            <person name="Amirebrahimi M."/>
            <person name="Labutti K."/>
            <person name="Lipzen A."/>
            <person name="Riley R."/>
            <person name="Barry K."/>
            <person name="Henrissat B."/>
            <person name="Grigoriev I.V."/>
            <person name="Herr J.R."/>
            <person name="Aime M.C."/>
        </authorList>
    </citation>
    <scope>NUCLEOTIDE SEQUENCE</scope>
    <source>
        <strain evidence="2">MCA 3950</strain>
    </source>
</reference>
<evidence type="ECO:0000256" key="1">
    <source>
        <dbReference type="SAM" id="MobiDB-lite"/>
    </source>
</evidence>
<sequence>MGFSPASLHWVRSYDRQHGKDGTPSVDETHYLSPDANQVVILPYGCLMGTDSSEVLGALSAMTDRSAYAGKGGMRKIDVRNTQAAPPVEVSETPPWDLSKDEEEGIRDQLIEIHTKNCPQKLAITQKEARPIGGHIQLSSKLFEIHQQYGLRKTEGERGYMPLSQGPLCSYDPQSHAKSDNPPAPAEKHMTTKIPTITHNKGAPDCYRSHFQNSLEGK</sequence>
<keyword evidence="3" id="KW-1185">Reference proteome</keyword>
<comment type="caution">
    <text evidence="2">The sequence shown here is derived from an EMBL/GenBank/DDBJ whole genome shotgun (WGS) entry which is preliminary data.</text>
</comment>
<dbReference type="AlphaFoldDB" id="A0A9P7VEW0"/>
<dbReference type="Proteomes" id="UP000812287">
    <property type="component" value="Unassembled WGS sequence"/>
</dbReference>
<proteinExistence type="predicted"/>
<dbReference type="RefSeq" id="XP_043032770.1">
    <property type="nucleotide sequence ID" value="XM_043184667.1"/>
</dbReference>
<gene>
    <name evidence="2" type="ORF">BT62DRAFT_924826</name>
</gene>
<evidence type="ECO:0000313" key="3">
    <source>
        <dbReference type="Proteomes" id="UP000812287"/>
    </source>
</evidence>
<organism evidence="2 3">
    <name type="scientific">Guyanagaster necrorhizus</name>
    <dbReference type="NCBI Taxonomy" id="856835"/>
    <lineage>
        <taxon>Eukaryota</taxon>
        <taxon>Fungi</taxon>
        <taxon>Dikarya</taxon>
        <taxon>Basidiomycota</taxon>
        <taxon>Agaricomycotina</taxon>
        <taxon>Agaricomycetes</taxon>
        <taxon>Agaricomycetidae</taxon>
        <taxon>Agaricales</taxon>
        <taxon>Marasmiineae</taxon>
        <taxon>Physalacriaceae</taxon>
        <taxon>Guyanagaster</taxon>
    </lineage>
</organism>
<protein>
    <submittedName>
        <fullName evidence="2">Uncharacterized protein</fullName>
    </submittedName>
</protein>
<dbReference type="EMBL" id="MU250603">
    <property type="protein sequence ID" value="KAG7439270.1"/>
    <property type="molecule type" value="Genomic_DNA"/>
</dbReference>
<accession>A0A9P7VEW0</accession>
<dbReference type="GeneID" id="66106964"/>
<name>A0A9P7VEW0_9AGAR</name>
<evidence type="ECO:0000313" key="2">
    <source>
        <dbReference type="EMBL" id="KAG7439270.1"/>
    </source>
</evidence>